<comment type="caution">
    <text evidence="4">The sequence shown here is derived from an EMBL/GenBank/DDBJ whole genome shotgun (WGS) entry which is preliminary data.</text>
</comment>
<comment type="cofactor">
    <cofactor evidence="1">
        <name>a divalent metal cation</name>
        <dbReference type="ChEBI" id="CHEBI:60240"/>
    </cofactor>
</comment>
<accession>A0A8H5FKD8</accession>
<evidence type="ECO:0000259" key="3">
    <source>
        <dbReference type="Pfam" id="PF13359"/>
    </source>
</evidence>
<dbReference type="OrthoDB" id="78198at2759"/>
<dbReference type="AlphaFoldDB" id="A0A8H5FKD8"/>
<keyword evidence="2" id="KW-0479">Metal-binding</keyword>
<dbReference type="PANTHER" id="PTHR48471:SF1">
    <property type="entry name" value="DDE TNP4 DOMAIN-CONTAINING PROTEIN"/>
    <property type="match status" value="1"/>
</dbReference>
<sequence>MDTWFTPFFLIQASDQWCHDEEDETAAALGLFLGCAILPRLCQNELRREHRRYLTRPDLLPNPRINTPWQALHGSRNDRAFITTMGLNVDTFEYILNEGGFKNRWNDWTITNTRNDVNPDGVPRPERRSLDSAGALGLVLHYFKLSSSMREVSLQLIFALTPSTVSRYLDRAQDILLETLEEMPEASITMPEGVDEFTSLNNLIVARHPHLTGGCASIDGLSLGVEEAADRELENATYNAWKAKHCINNVIVFSPEGLIILAVLNSPGSWHDSRVARPIFQYMRENVPAGFYVCADSGFPKGDAQNAAWIRAPLKQNDRVPNDPVLQRQALDFNRDLVSYRQTAEWGMRTLQGSFGRLRVPLPIKSSKDRQRLLLTCCYLTNVRARRVGISQIRNVYMPVWRASEDDRLWDRLGDMMFGEIRNKERVARFHLVLDEN</sequence>
<gene>
    <name evidence="4" type="ORF">D9611_012339</name>
</gene>
<dbReference type="InterPro" id="IPR027806">
    <property type="entry name" value="HARBI1_dom"/>
</dbReference>
<evidence type="ECO:0000313" key="4">
    <source>
        <dbReference type="EMBL" id="KAF5340016.1"/>
    </source>
</evidence>
<dbReference type="PANTHER" id="PTHR48471">
    <property type="entry name" value="DDE TNP4 DOMAIN-CONTAINING PROTEIN"/>
    <property type="match status" value="1"/>
</dbReference>
<organism evidence="4 5">
    <name type="scientific">Ephemerocybe angulata</name>
    <dbReference type="NCBI Taxonomy" id="980116"/>
    <lineage>
        <taxon>Eukaryota</taxon>
        <taxon>Fungi</taxon>
        <taxon>Dikarya</taxon>
        <taxon>Basidiomycota</taxon>
        <taxon>Agaricomycotina</taxon>
        <taxon>Agaricomycetes</taxon>
        <taxon>Agaricomycetidae</taxon>
        <taxon>Agaricales</taxon>
        <taxon>Agaricineae</taxon>
        <taxon>Psathyrellaceae</taxon>
        <taxon>Ephemerocybe</taxon>
    </lineage>
</organism>
<evidence type="ECO:0000313" key="5">
    <source>
        <dbReference type="Proteomes" id="UP000541558"/>
    </source>
</evidence>
<evidence type="ECO:0000256" key="1">
    <source>
        <dbReference type="ARBA" id="ARBA00001968"/>
    </source>
</evidence>
<dbReference type="Pfam" id="PF13359">
    <property type="entry name" value="DDE_Tnp_4"/>
    <property type="match status" value="1"/>
</dbReference>
<dbReference type="EMBL" id="JAACJK010000005">
    <property type="protein sequence ID" value="KAF5340016.1"/>
    <property type="molecule type" value="Genomic_DNA"/>
</dbReference>
<reference evidence="4 5" key="1">
    <citation type="journal article" date="2020" name="ISME J.">
        <title>Uncovering the hidden diversity of litter-decomposition mechanisms in mushroom-forming fungi.</title>
        <authorList>
            <person name="Floudas D."/>
            <person name="Bentzer J."/>
            <person name="Ahren D."/>
            <person name="Johansson T."/>
            <person name="Persson P."/>
            <person name="Tunlid A."/>
        </authorList>
    </citation>
    <scope>NUCLEOTIDE SEQUENCE [LARGE SCALE GENOMIC DNA]</scope>
    <source>
        <strain evidence="4 5">CBS 175.51</strain>
    </source>
</reference>
<dbReference type="GO" id="GO:0046872">
    <property type="term" value="F:metal ion binding"/>
    <property type="evidence" value="ECO:0007669"/>
    <property type="project" value="UniProtKB-KW"/>
</dbReference>
<dbReference type="Proteomes" id="UP000541558">
    <property type="component" value="Unassembled WGS sequence"/>
</dbReference>
<protein>
    <recommendedName>
        <fullName evidence="3">DDE Tnp4 domain-containing protein</fullName>
    </recommendedName>
</protein>
<evidence type="ECO:0000256" key="2">
    <source>
        <dbReference type="ARBA" id="ARBA00022723"/>
    </source>
</evidence>
<proteinExistence type="predicted"/>
<keyword evidence="5" id="KW-1185">Reference proteome</keyword>
<name>A0A8H5FKD8_9AGAR</name>
<feature type="domain" description="DDE Tnp4" evidence="3">
    <location>
        <begin position="218"/>
        <end position="382"/>
    </location>
</feature>